<dbReference type="GO" id="GO:0032259">
    <property type="term" value="P:methylation"/>
    <property type="evidence" value="ECO:0007669"/>
    <property type="project" value="UniProtKB-KW"/>
</dbReference>
<keyword evidence="2" id="KW-0489">Methyltransferase</keyword>
<keyword evidence="2" id="KW-0539">Nucleus</keyword>
<dbReference type="GO" id="GO:0005677">
    <property type="term" value="C:chromatin silencing complex"/>
    <property type="evidence" value="ECO:0007669"/>
    <property type="project" value="TreeGrafter"/>
</dbReference>
<reference evidence="3 4" key="1">
    <citation type="submission" date="2020-04" db="EMBL/GenBank/DDBJ databases">
        <authorList>
            <person name="Laetsch R D."/>
            <person name="Stevens L."/>
            <person name="Kumar S."/>
            <person name="Blaxter L. M."/>
        </authorList>
    </citation>
    <scope>NUCLEOTIDE SEQUENCE [LARGE SCALE GENOMIC DNA]</scope>
</reference>
<dbReference type="Proteomes" id="UP000494206">
    <property type="component" value="Unassembled WGS sequence"/>
</dbReference>
<dbReference type="GO" id="GO:0042149">
    <property type="term" value="P:cellular response to glucose starvation"/>
    <property type="evidence" value="ECO:0007669"/>
    <property type="project" value="TreeGrafter"/>
</dbReference>
<accession>A0A8S1F543</accession>
<keyword evidence="2" id="KW-0808">Transferase</keyword>
<evidence type="ECO:0000256" key="1">
    <source>
        <dbReference type="ARBA" id="ARBA00020203"/>
    </source>
</evidence>
<dbReference type="GO" id="GO:0008168">
    <property type="term" value="F:methyltransferase activity"/>
    <property type="evidence" value="ECO:0007669"/>
    <property type="project" value="UniProtKB-KW"/>
</dbReference>
<dbReference type="EMBL" id="CADEPM010000008">
    <property type="protein sequence ID" value="CAB3409020.1"/>
    <property type="molecule type" value="Genomic_DNA"/>
</dbReference>
<dbReference type="GO" id="GO:0000183">
    <property type="term" value="P:rDNA heterochromatin formation"/>
    <property type="evidence" value="ECO:0007669"/>
    <property type="project" value="TreeGrafter"/>
</dbReference>
<dbReference type="AlphaFoldDB" id="A0A8S1F543"/>
<dbReference type="PANTHER" id="PTHR12787:SF0">
    <property type="entry name" value="RIBOSOMAL RNA-PROCESSING PROTEIN 8"/>
    <property type="match status" value="1"/>
</dbReference>
<evidence type="ECO:0000313" key="3">
    <source>
        <dbReference type="EMBL" id="CAB3409020.1"/>
    </source>
</evidence>
<comment type="subcellular location">
    <subcellularLocation>
        <location evidence="2">Nucleus</location>
        <location evidence="2">Nucleolus</location>
    </subcellularLocation>
</comment>
<comment type="similarity">
    <text evidence="2">Belongs to the methyltransferase superfamily. RRP8 family.</text>
</comment>
<dbReference type="GO" id="GO:0046015">
    <property type="term" value="P:regulation of transcription by glucose"/>
    <property type="evidence" value="ECO:0007669"/>
    <property type="project" value="TreeGrafter"/>
</dbReference>
<dbReference type="GO" id="GO:0006364">
    <property type="term" value="P:rRNA processing"/>
    <property type="evidence" value="ECO:0007669"/>
    <property type="project" value="UniProtKB-UniRule"/>
</dbReference>
<comment type="function">
    <text evidence="2">Probable methyltransferase required to silence rDNA.</text>
</comment>
<dbReference type="Gene3D" id="3.40.50.150">
    <property type="entry name" value="Vaccinia Virus protein VP39"/>
    <property type="match status" value="1"/>
</dbReference>
<organism evidence="3 4">
    <name type="scientific">Caenorhabditis bovis</name>
    <dbReference type="NCBI Taxonomy" id="2654633"/>
    <lineage>
        <taxon>Eukaryota</taxon>
        <taxon>Metazoa</taxon>
        <taxon>Ecdysozoa</taxon>
        <taxon>Nematoda</taxon>
        <taxon>Chromadorea</taxon>
        <taxon>Rhabditida</taxon>
        <taxon>Rhabditina</taxon>
        <taxon>Rhabditomorpha</taxon>
        <taxon>Rhabditoidea</taxon>
        <taxon>Rhabditidae</taxon>
        <taxon>Peloderinae</taxon>
        <taxon>Caenorhabditis</taxon>
    </lineage>
</organism>
<dbReference type="InterPro" id="IPR007823">
    <property type="entry name" value="RRP8"/>
</dbReference>
<dbReference type="GO" id="GO:0005730">
    <property type="term" value="C:nucleolus"/>
    <property type="evidence" value="ECO:0007669"/>
    <property type="project" value="UniProtKB-SubCell"/>
</dbReference>
<dbReference type="GO" id="GO:0033553">
    <property type="term" value="C:rDNA heterochromatin"/>
    <property type="evidence" value="ECO:0007669"/>
    <property type="project" value="TreeGrafter"/>
</dbReference>
<dbReference type="OrthoDB" id="10258825at2759"/>
<comment type="caution">
    <text evidence="3">The sequence shown here is derived from an EMBL/GenBank/DDBJ whole genome shotgun (WGS) entry which is preliminary data.</text>
</comment>
<proteinExistence type="inferred from homology"/>
<keyword evidence="4" id="KW-1185">Reference proteome</keyword>
<evidence type="ECO:0000256" key="2">
    <source>
        <dbReference type="RuleBase" id="RU365074"/>
    </source>
</evidence>
<sequence>MTWVLKVATSEVEEKNFSDDVHLDPIQEAKKRLDAARFRYLNERLYTITGNEAFEFFKEDPAAFECYHKGFAEQVRSFDLIAVNARVEECDMSKIPAEDGCADIVIFCLSLMGTNLYDFIREARRVLRIGGSLKIAEVSSRFSNVRMFSDAICKMGFENVQKKLLTNYFLMFEFRKIEKSESKRPYGLMLKPCLYKKR</sequence>
<dbReference type="PANTHER" id="PTHR12787">
    <property type="entry name" value="RIBOSOMAL RNA-PROCESSING PROTEIN 8"/>
    <property type="match status" value="1"/>
</dbReference>
<name>A0A8S1F543_9PELO</name>
<protein>
    <recommendedName>
        <fullName evidence="1 2">Ribosomal RNA-processing protein 8</fullName>
        <ecNumber evidence="2">2.1.1.-</ecNumber>
    </recommendedName>
</protein>
<dbReference type="InterPro" id="IPR029063">
    <property type="entry name" value="SAM-dependent_MTases_sf"/>
</dbReference>
<dbReference type="CDD" id="cd02440">
    <property type="entry name" value="AdoMet_MTases"/>
    <property type="match status" value="1"/>
</dbReference>
<dbReference type="Pfam" id="PF05148">
    <property type="entry name" value="Methyltransf_8"/>
    <property type="match status" value="1"/>
</dbReference>
<keyword evidence="2" id="KW-0698">rRNA processing</keyword>
<dbReference type="EC" id="2.1.1.-" evidence="2"/>
<gene>
    <name evidence="3" type="ORF">CBOVIS_LOCUS10726</name>
</gene>
<dbReference type="SUPFAM" id="SSF53335">
    <property type="entry name" value="S-adenosyl-L-methionine-dependent methyltransferases"/>
    <property type="match status" value="1"/>
</dbReference>
<keyword evidence="2" id="KW-0949">S-adenosyl-L-methionine</keyword>
<evidence type="ECO:0000313" key="4">
    <source>
        <dbReference type="Proteomes" id="UP000494206"/>
    </source>
</evidence>